<name>A0AAP3GA16_BRELA</name>
<gene>
    <name evidence="1" type="ORF">O0554_06720</name>
</gene>
<dbReference type="AlphaFoldDB" id="A0AAP3GA16"/>
<reference evidence="1" key="1">
    <citation type="submission" date="2022-09" db="EMBL/GenBank/DDBJ databases">
        <title>Genome analysis and characterization of larvicidal activity of Brevibacillus strains.</title>
        <authorList>
            <person name="Patrusheva E.V."/>
            <person name="Izotova A.O."/>
            <person name="Toshchakov S.V."/>
            <person name="Sineoky S.P."/>
        </authorList>
    </citation>
    <scope>NUCLEOTIDE SEQUENCE</scope>
    <source>
        <strain evidence="1">VKPM_B-13247</strain>
    </source>
</reference>
<dbReference type="RefSeq" id="WP_258433160.1">
    <property type="nucleotide sequence ID" value="NZ_JANSGW010000007.1"/>
</dbReference>
<evidence type="ECO:0000313" key="1">
    <source>
        <dbReference type="EMBL" id="MCZ0806612.1"/>
    </source>
</evidence>
<sequence length="291" mass="33957">MERKECWYSVIRYCNDPTAGELLNVGLVLHSSSDTHILRHRLLDDNNVKIKGISNSKVDLDAYKVSKEYIEFLFESTTNNLFVEANNSQTSVYEHEYLYSLYKALSGENMFLSEPTYAKTDNVDHLFDSLFVTYIGSKFLNVIQRDVNVKKYLRTIFEEKHLMKKIRRDFTIKPISGLDEVIRVPIDFGFKNGIWNYMQIASLKHSGESRNTDWFAKTKLLIDNYKDDMKLYLMYQTTQDIELNLETSQIINFLSKSDERVIPLDISDESNVNSLCDYIEKEAHDLTELVS</sequence>
<comment type="caution">
    <text evidence="1">The sequence shown here is derived from an EMBL/GenBank/DDBJ whole genome shotgun (WGS) entry which is preliminary data.</text>
</comment>
<organism evidence="1 2">
    <name type="scientific">Brevibacillus laterosporus</name>
    <name type="common">Bacillus laterosporus</name>
    <dbReference type="NCBI Taxonomy" id="1465"/>
    <lineage>
        <taxon>Bacteria</taxon>
        <taxon>Bacillati</taxon>
        <taxon>Bacillota</taxon>
        <taxon>Bacilli</taxon>
        <taxon>Bacillales</taxon>
        <taxon>Paenibacillaceae</taxon>
        <taxon>Brevibacillus</taxon>
    </lineage>
</organism>
<evidence type="ECO:0000313" key="2">
    <source>
        <dbReference type="Proteomes" id="UP001077662"/>
    </source>
</evidence>
<dbReference type="Proteomes" id="UP001077662">
    <property type="component" value="Unassembled WGS sequence"/>
</dbReference>
<dbReference type="EMBL" id="JAPTNE010000007">
    <property type="protein sequence ID" value="MCZ0806612.1"/>
    <property type="molecule type" value="Genomic_DNA"/>
</dbReference>
<accession>A0AAP3GA16</accession>
<proteinExistence type="predicted"/>
<protein>
    <submittedName>
        <fullName evidence="1">DUF3037 domain-containing protein</fullName>
    </submittedName>
</protein>